<name>A0ABU9G2H7_9GAMM</name>
<keyword evidence="2" id="KW-1185">Reference proteome</keyword>
<reference evidence="1 2" key="1">
    <citation type="submission" date="2024-02" db="EMBL/GenBank/DDBJ databases">
        <title>Bacteria isolated from the canopy kelp, Nereocystis luetkeana.</title>
        <authorList>
            <person name="Pfister C.A."/>
            <person name="Younker I.T."/>
            <person name="Light S.H."/>
        </authorList>
    </citation>
    <scope>NUCLEOTIDE SEQUENCE [LARGE SCALE GENOMIC DNA]</scope>
    <source>
        <strain evidence="1 2">TI.4.07</strain>
    </source>
</reference>
<dbReference type="EMBL" id="JBAKAR010000003">
    <property type="protein sequence ID" value="MEL0612696.1"/>
    <property type="molecule type" value="Genomic_DNA"/>
</dbReference>
<protein>
    <submittedName>
        <fullName evidence="1">Uncharacterized protein</fullName>
    </submittedName>
</protein>
<gene>
    <name evidence="1" type="ORF">V6242_06030</name>
</gene>
<evidence type="ECO:0000313" key="2">
    <source>
        <dbReference type="Proteomes" id="UP001379949"/>
    </source>
</evidence>
<evidence type="ECO:0000313" key="1">
    <source>
        <dbReference type="EMBL" id="MEL0612696.1"/>
    </source>
</evidence>
<sequence length="147" mass="17352">MAMTKLRSLQGWVSLPILVLLITVAGLSLAYQQRLEAHFVFRSTLDSLTKSTQLWQAFERSLVASVDFSLATESLCQGFCPLTSNAYMINANVWHHGEDALMYQWRYYSHDENRRFYRLCAHHQQQNYCWWWQEHRLISRGFVNTTN</sequence>
<organism evidence="1 2">
    <name type="scientific">Marinomonas arenicola</name>
    <dbReference type="NCBI Taxonomy" id="569601"/>
    <lineage>
        <taxon>Bacteria</taxon>
        <taxon>Pseudomonadati</taxon>
        <taxon>Pseudomonadota</taxon>
        <taxon>Gammaproteobacteria</taxon>
        <taxon>Oceanospirillales</taxon>
        <taxon>Oceanospirillaceae</taxon>
        <taxon>Marinomonas</taxon>
    </lineage>
</organism>
<proteinExistence type="predicted"/>
<comment type="caution">
    <text evidence="1">The sequence shown here is derived from an EMBL/GenBank/DDBJ whole genome shotgun (WGS) entry which is preliminary data.</text>
</comment>
<dbReference type="RefSeq" id="WP_341566667.1">
    <property type="nucleotide sequence ID" value="NZ_JBAKAR010000003.1"/>
</dbReference>
<dbReference type="Proteomes" id="UP001379949">
    <property type="component" value="Unassembled WGS sequence"/>
</dbReference>
<accession>A0ABU9G2H7</accession>